<dbReference type="eggNOG" id="COG3181">
    <property type="taxonomic scope" value="Bacteria"/>
</dbReference>
<name>V8QXF2_9BURK</name>
<feature type="signal peptide" evidence="2">
    <location>
        <begin position="1"/>
        <end position="32"/>
    </location>
</feature>
<comment type="caution">
    <text evidence="3">The sequence shown here is derived from an EMBL/GenBank/DDBJ whole genome shotgun (WGS) entry which is preliminary data.</text>
</comment>
<feature type="chain" id="PRO_5004771962" evidence="2">
    <location>
        <begin position="33"/>
        <end position="328"/>
    </location>
</feature>
<dbReference type="HOGENOM" id="CLU_045683_0_2_4"/>
<organism evidence="3 4">
    <name type="scientific">Advenella kashmirensis W13003</name>
    <dbReference type="NCBI Taxonomy" id="1424334"/>
    <lineage>
        <taxon>Bacteria</taxon>
        <taxon>Pseudomonadati</taxon>
        <taxon>Pseudomonadota</taxon>
        <taxon>Betaproteobacteria</taxon>
        <taxon>Burkholderiales</taxon>
        <taxon>Alcaligenaceae</taxon>
    </lineage>
</organism>
<dbReference type="Gene3D" id="3.40.190.10">
    <property type="entry name" value="Periplasmic binding protein-like II"/>
    <property type="match status" value="1"/>
</dbReference>
<dbReference type="Pfam" id="PF03401">
    <property type="entry name" value="TctC"/>
    <property type="match status" value="1"/>
</dbReference>
<dbReference type="OrthoDB" id="8958206at2"/>
<keyword evidence="4" id="KW-1185">Reference proteome</keyword>
<evidence type="ECO:0000256" key="2">
    <source>
        <dbReference type="SAM" id="SignalP"/>
    </source>
</evidence>
<accession>V8QXF2</accession>
<comment type="similarity">
    <text evidence="1">Belongs to the UPF0065 (bug) family.</text>
</comment>
<dbReference type="PIRSF" id="PIRSF017082">
    <property type="entry name" value="YflP"/>
    <property type="match status" value="1"/>
</dbReference>
<dbReference type="Proteomes" id="UP000018733">
    <property type="component" value="Unassembled WGS sequence"/>
</dbReference>
<evidence type="ECO:0000313" key="4">
    <source>
        <dbReference type="Proteomes" id="UP000018733"/>
    </source>
</evidence>
<keyword evidence="2" id="KW-0732">Signal</keyword>
<dbReference type="STRING" id="1424334.W822_02195"/>
<reference evidence="3 4" key="1">
    <citation type="journal article" date="2014" name="Genome Announc.">
        <title>Draft Genome Sequence of Advenella kashmirensis Strain W13003, a Polycyclic Aromatic Hydrocarbon-Degrading Bacterium.</title>
        <authorList>
            <person name="Wang X."/>
            <person name="Jin D."/>
            <person name="Zhou L."/>
            <person name="Wu L."/>
            <person name="An W."/>
            <person name="Zhao L."/>
        </authorList>
    </citation>
    <scope>NUCLEOTIDE SEQUENCE [LARGE SCALE GENOMIC DNA]</scope>
    <source>
        <strain evidence="3 4">W13003</strain>
    </source>
</reference>
<dbReference type="Gene3D" id="3.40.190.150">
    <property type="entry name" value="Bordetella uptake gene, domain 1"/>
    <property type="match status" value="1"/>
</dbReference>
<dbReference type="CDD" id="cd07012">
    <property type="entry name" value="PBP2_Bug_TTT"/>
    <property type="match status" value="1"/>
</dbReference>
<gene>
    <name evidence="3" type="ORF">W822_02195</name>
</gene>
<dbReference type="EMBL" id="AYXT01000001">
    <property type="protein sequence ID" value="ETF04013.1"/>
    <property type="molecule type" value="Genomic_DNA"/>
</dbReference>
<evidence type="ECO:0000313" key="3">
    <source>
        <dbReference type="EMBL" id="ETF04013.1"/>
    </source>
</evidence>
<dbReference type="InterPro" id="IPR005064">
    <property type="entry name" value="BUG"/>
</dbReference>
<dbReference type="AlphaFoldDB" id="V8QXF2"/>
<protein>
    <submittedName>
        <fullName evidence="3">NagM</fullName>
    </submittedName>
</protein>
<dbReference type="PANTHER" id="PTHR42928">
    <property type="entry name" value="TRICARBOXYLATE-BINDING PROTEIN"/>
    <property type="match status" value="1"/>
</dbReference>
<dbReference type="RefSeq" id="WP_024003507.1">
    <property type="nucleotide sequence ID" value="NZ_KI650979.1"/>
</dbReference>
<evidence type="ECO:0000256" key="1">
    <source>
        <dbReference type="ARBA" id="ARBA00006987"/>
    </source>
</evidence>
<dbReference type="PANTHER" id="PTHR42928:SF5">
    <property type="entry name" value="BLR1237 PROTEIN"/>
    <property type="match status" value="1"/>
</dbReference>
<dbReference type="PATRIC" id="fig|1424334.3.peg.438"/>
<sequence length="328" mass="34364">MKRRAILTAGLSLPLAGFSTPAASLLSSPAQAYPKKPISFIIGYSAGGNVDNFARALGNEVSKALGQTVVVENKPGANEMLATQTVSRAEPAGYHILISTEAPITQSQFLYDKINYVPEDLTPICLLVRVPLVLVARPDFPADSLKSFIAYAKSKGLIGGSAGIGGVTHLPMAMLANTQGIALTHVPYKGSSAMFPDLMSGRIDACFTGSSAAITHINAGGVKGIAVGSPERLAAIPKVETFAENGLNNIGSSYTIAAYGPKNMDETALSRLINAFEKALASRQFVETALAPSGFIVDGTSGTSFTAYLKKDRVVQKERVRISGAELN</sequence>
<dbReference type="SUPFAM" id="SSF53850">
    <property type="entry name" value="Periplasmic binding protein-like II"/>
    <property type="match status" value="1"/>
</dbReference>
<proteinExistence type="inferred from homology"/>
<dbReference type="InterPro" id="IPR042100">
    <property type="entry name" value="Bug_dom1"/>
</dbReference>